<dbReference type="Proteomes" id="UP000823561">
    <property type="component" value="Chromosome 22"/>
</dbReference>
<sequence>MVVVNSLKVPVPMCPVNLQEDSQLPESLLHLWTEEPIQYEWKKVDLQVYKEGLQNTHKHEKQVVKVVKKWIYSAAFHPCASSLLMAAGDKCGQVGLCNLGASWGDNGVLQFEPHTSSVTHMAFSMQRPSTLITTSYDGTARAGHMERAVFDEVYRSDKRLKGFDFLSHDCSTLLIGDVHGDIAIVDTRTPGTSHESLHTLGRGILYSAHLHPVQKQYFVVAVDSGVGIYDVRSLKESTQPVSVLDGHTRRVFSAYFSPDTGNRVLTTSIDKLRVFDASHLASTPLMTSIDVDYQQNMASRGPQRQALWDPKQEDCFMVSTTKQVNKIKVFHEGGHLVHVFDSPDYLTAVCSVMAFHPSRGALLQGDSQGWLHVLI</sequence>
<protein>
    <recommendedName>
        <fullName evidence="3 6">WD repeat-containing protein 76</fullName>
    </recommendedName>
</protein>
<keyword evidence="8" id="KW-1185">Reference proteome</keyword>
<dbReference type="GO" id="GO:2000001">
    <property type="term" value="P:regulation of DNA damage checkpoint"/>
    <property type="evidence" value="ECO:0007669"/>
    <property type="project" value="TreeGrafter"/>
</dbReference>
<dbReference type="InterPro" id="IPR015943">
    <property type="entry name" value="WD40/YVTN_repeat-like_dom_sf"/>
</dbReference>
<comment type="caution">
    <text evidence="7">The sequence shown here is derived from an EMBL/GenBank/DDBJ whole genome shotgun (WGS) entry which is preliminary data.</text>
</comment>
<dbReference type="InterPro" id="IPR001680">
    <property type="entry name" value="WD40_rpt"/>
</dbReference>
<organism evidence="7 8">
    <name type="scientific">Alosa alosa</name>
    <name type="common">allis shad</name>
    <dbReference type="NCBI Taxonomy" id="278164"/>
    <lineage>
        <taxon>Eukaryota</taxon>
        <taxon>Metazoa</taxon>
        <taxon>Chordata</taxon>
        <taxon>Craniata</taxon>
        <taxon>Vertebrata</taxon>
        <taxon>Euteleostomi</taxon>
        <taxon>Actinopterygii</taxon>
        <taxon>Neopterygii</taxon>
        <taxon>Teleostei</taxon>
        <taxon>Clupei</taxon>
        <taxon>Clupeiformes</taxon>
        <taxon>Clupeoidei</taxon>
        <taxon>Clupeidae</taxon>
        <taxon>Alosa</taxon>
    </lineage>
</organism>
<gene>
    <name evidence="7" type="ORF">AALO_G00274470</name>
</gene>
<evidence type="ECO:0000256" key="4">
    <source>
        <dbReference type="ARBA" id="ARBA00022574"/>
    </source>
</evidence>
<dbReference type="GO" id="GO:0003677">
    <property type="term" value="F:DNA binding"/>
    <property type="evidence" value="ECO:0007669"/>
    <property type="project" value="TreeGrafter"/>
</dbReference>
<comment type="function">
    <text evidence="1 6">Specifically binds 5-hydroxymethylcytosine (5hmC), suggesting that it acts as a specific reader of 5hmC.</text>
</comment>
<dbReference type="SUPFAM" id="SSF50978">
    <property type="entry name" value="WD40 repeat-like"/>
    <property type="match status" value="1"/>
</dbReference>
<evidence type="ECO:0000313" key="7">
    <source>
        <dbReference type="EMBL" id="KAG5262373.1"/>
    </source>
</evidence>
<keyword evidence="5" id="KW-0677">Repeat</keyword>
<proteinExistence type="inferred from homology"/>
<comment type="similarity">
    <text evidence="2 6">Belongs to the WD repeat DDB2/WDR76 family.</text>
</comment>
<evidence type="ECO:0000256" key="5">
    <source>
        <dbReference type="ARBA" id="ARBA00022737"/>
    </source>
</evidence>
<evidence type="ECO:0000256" key="1">
    <source>
        <dbReference type="ARBA" id="ARBA00002530"/>
    </source>
</evidence>
<evidence type="ECO:0000256" key="2">
    <source>
        <dbReference type="ARBA" id="ARBA00005434"/>
    </source>
</evidence>
<dbReference type="Gene3D" id="2.130.10.10">
    <property type="entry name" value="YVTN repeat-like/Quinoprotein amine dehydrogenase"/>
    <property type="match status" value="1"/>
</dbReference>
<reference evidence="7" key="1">
    <citation type="submission" date="2020-10" db="EMBL/GenBank/DDBJ databases">
        <title>Chromosome-scale genome assembly of the Allis shad, Alosa alosa.</title>
        <authorList>
            <person name="Margot Z."/>
            <person name="Christophe K."/>
            <person name="Cabau C."/>
            <person name="Louis A."/>
            <person name="Berthelot C."/>
            <person name="Parey E."/>
            <person name="Roest Crollius H."/>
            <person name="Montfort J."/>
            <person name="Robinson-Rechavi M."/>
            <person name="Bucao C."/>
            <person name="Bouchez O."/>
            <person name="Gislard M."/>
            <person name="Lluch J."/>
            <person name="Milhes M."/>
            <person name="Lampietro C."/>
            <person name="Lopez Roques C."/>
            <person name="Donnadieu C."/>
            <person name="Braasch I."/>
            <person name="Desvignes T."/>
            <person name="Postlethwait J."/>
            <person name="Bobe J."/>
            <person name="Guiguen Y."/>
        </authorList>
    </citation>
    <scope>NUCLEOTIDE SEQUENCE</scope>
    <source>
        <strain evidence="7">M-15738</strain>
        <tissue evidence="7">Blood</tissue>
    </source>
</reference>
<dbReference type="InterPro" id="IPR036322">
    <property type="entry name" value="WD40_repeat_dom_sf"/>
</dbReference>
<accession>A0AAV6FI63</accession>
<evidence type="ECO:0000313" key="8">
    <source>
        <dbReference type="Proteomes" id="UP000823561"/>
    </source>
</evidence>
<name>A0AAV6FI63_9TELE</name>
<dbReference type="GO" id="GO:0005634">
    <property type="term" value="C:nucleus"/>
    <property type="evidence" value="ECO:0007669"/>
    <property type="project" value="TreeGrafter"/>
</dbReference>
<evidence type="ECO:0000256" key="6">
    <source>
        <dbReference type="RuleBase" id="RU365004"/>
    </source>
</evidence>
<dbReference type="SMART" id="SM00320">
    <property type="entry name" value="WD40"/>
    <property type="match status" value="4"/>
</dbReference>
<comment type="subunit">
    <text evidence="6">Interacts with CUL4A and/or CUL4B.</text>
</comment>
<dbReference type="InterPro" id="IPR050853">
    <property type="entry name" value="WD_repeat_DNA-damage-binding"/>
</dbReference>
<keyword evidence="4 6" id="KW-0853">WD repeat</keyword>
<dbReference type="PANTHER" id="PTHR14773:SF0">
    <property type="entry name" value="WD REPEAT-CONTAINING PROTEIN 76"/>
    <property type="match status" value="1"/>
</dbReference>
<evidence type="ECO:0000256" key="3">
    <source>
        <dbReference type="ARBA" id="ARBA00021234"/>
    </source>
</evidence>
<dbReference type="EMBL" id="JADWDJ010000022">
    <property type="protein sequence ID" value="KAG5262373.1"/>
    <property type="molecule type" value="Genomic_DNA"/>
</dbReference>
<dbReference type="PANTHER" id="PTHR14773">
    <property type="entry name" value="WD REPEAT-CONTAINING PROTEIN 76"/>
    <property type="match status" value="1"/>
</dbReference>
<dbReference type="Pfam" id="PF00400">
    <property type="entry name" value="WD40"/>
    <property type="match status" value="1"/>
</dbReference>
<dbReference type="AlphaFoldDB" id="A0AAV6FI63"/>